<protein>
    <submittedName>
        <fullName evidence="2">Uncharacterized protein</fullName>
    </submittedName>
</protein>
<reference evidence="3" key="1">
    <citation type="submission" date="2016-10" db="EMBL/GenBank/DDBJ databases">
        <authorList>
            <person name="Varghese N."/>
            <person name="Submissions S."/>
        </authorList>
    </citation>
    <scope>NUCLEOTIDE SEQUENCE [LARGE SCALE GENOMIC DNA]</scope>
    <source>
        <strain evidence="3">CGMCC 4.7042</strain>
    </source>
</reference>
<name>A0A1G9RXM9_9ACTN</name>
<proteinExistence type="predicted"/>
<evidence type="ECO:0000313" key="3">
    <source>
        <dbReference type="Proteomes" id="UP000199063"/>
    </source>
</evidence>
<accession>A0A1G9RXM9</accession>
<dbReference type="OrthoDB" id="4223513at2"/>
<dbReference type="Proteomes" id="UP000199063">
    <property type="component" value="Unassembled WGS sequence"/>
</dbReference>
<keyword evidence="3" id="KW-1185">Reference proteome</keyword>
<organism evidence="2 3">
    <name type="scientific">Streptomyces wuyuanensis</name>
    <dbReference type="NCBI Taxonomy" id="1196353"/>
    <lineage>
        <taxon>Bacteria</taxon>
        <taxon>Bacillati</taxon>
        <taxon>Actinomycetota</taxon>
        <taxon>Actinomycetes</taxon>
        <taxon>Kitasatosporales</taxon>
        <taxon>Streptomycetaceae</taxon>
        <taxon>Streptomyces</taxon>
    </lineage>
</organism>
<gene>
    <name evidence="2" type="ORF">SAMN05444921_10647</name>
</gene>
<keyword evidence="1" id="KW-0812">Transmembrane</keyword>
<evidence type="ECO:0000313" key="2">
    <source>
        <dbReference type="EMBL" id="SDM27973.1"/>
    </source>
</evidence>
<evidence type="ECO:0000256" key="1">
    <source>
        <dbReference type="SAM" id="Phobius"/>
    </source>
</evidence>
<dbReference type="AlphaFoldDB" id="A0A1G9RXM9"/>
<dbReference type="GeneID" id="40829492"/>
<sequence>MVLLGQGTALVRHRGPSRKKRAALLAAATAVVVALAGLLIHQYNDRPPWADDVAYEGGYLLANRIRKADATGERTKELLDGGCARLLREGAGARRATHKPGLWVAGCLDAAAGREPTKQGLFH</sequence>
<keyword evidence="1" id="KW-1133">Transmembrane helix</keyword>
<feature type="transmembrane region" description="Helical" evidence="1">
    <location>
        <begin position="22"/>
        <end position="40"/>
    </location>
</feature>
<keyword evidence="1" id="KW-0472">Membrane</keyword>
<dbReference type="EMBL" id="FNHI01000006">
    <property type="protein sequence ID" value="SDM27973.1"/>
    <property type="molecule type" value="Genomic_DNA"/>
</dbReference>
<dbReference type="RefSeq" id="WP_093653704.1">
    <property type="nucleotide sequence ID" value="NZ_FNHI01000006.1"/>
</dbReference>